<dbReference type="OrthoDB" id="9032373at2"/>
<dbReference type="EMBL" id="CP038148">
    <property type="protein sequence ID" value="QBQ98185.1"/>
    <property type="molecule type" value="Genomic_DNA"/>
</dbReference>
<dbReference type="AlphaFoldDB" id="A0A4P7CQS9"/>
<reference evidence="2 3" key="1">
    <citation type="submission" date="2019-03" db="EMBL/GenBank/DDBJ databases">
        <title>Paraburkholderia sp. 7MH5, isolated from subtropical forest soil.</title>
        <authorList>
            <person name="Gao Z.-H."/>
            <person name="Qiu L.-H."/>
        </authorList>
    </citation>
    <scope>NUCLEOTIDE SEQUENCE [LARGE SCALE GENOMIC DNA]</scope>
    <source>
        <strain evidence="2 3">7MH5</strain>
    </source>
</reference>
<keyword evidence="3" id="KW-1185">Reference proteome</keyword>
<name>A0A4P7CQS9_9BURK</name>
<dbReference type="KEGG" id="ppai:E1956_14045"/>
<accession>A0A4P7CQS9</accession>
<feature type="compositionally biased region" description="Basic and acidic residues" evidence="1">
    <location>
        <begin position="86"/>
        <end position="96"/>
    </location>
</feature>
<dbReference type="RefSeq" id="WP_134749771.1">
    <property type="nucleotide sequence ID" value="NZ_CP038148.1"/>
</dbReference>
<evidence type="ECO:0000313" key="3">
    <source>
        <dbReference type="Proteomes" id="UP000295727"/>
    </source>
</evidence>
<organism evidence="2 3">
    <name type="scientific">Paraburkholderia pallida</name>
    <dbReference type="NCBI Taxonomy" id="2547399"/>
    <lineage>
        <taxon>Bacteria</taxon>
        <taxon>Pseudomonadati</taxon>
        <taxon>Pseudomonadota</taxon>
        <taxon>Betaproteobacteria</taxon>
        <taxon>Burkholderiales</taxon>
        <taxon>Burkholderiaceae</taxon>
        <taxon>Paraburkholderia</taxon>
    </lineage>
</organism>
<dbReference type="Proteomes" id="UP000295727">
    <property type="component" value="Chromosome 1"/>
</dbReference>
<gene>
    <name evidence="2" type="ORF">E1956_14045</name>
</gene>
<proteinExistence type="predicted"/>
<feature type="region of interest" description="Disordered" evidence="1">
    <location>
        <begin position="42"/>
        <end position="96"/>
    </location>
</feature>
<protein>
    <submittedName>
        <fullName evidence="2">Uncharacterized protein</fullName>
    </submittedName>
</protein>
<sequence>MKDIDEIRRTNLRLLEEEYGSPTSVANALSMSLAQFANLRDGAKDSKTGKKRGMRKETARRIDSAAGKPDGWLDVDHSAQPIDNVSKSKREPAGWEKLDESGRLQVEAFIRGLLARPLSKSGDTDDDRPRGD</sequence>
<evidence type="ECO:0000256" key="1">
    <source>
        <dbReference type="SAM" id="MobiDB-lite"/>
    </source>
</evidence>
<evidence type="ECO:0000313" key="2">
    <source>
        <dbReference type="EMBL" id="QBQ98185.1"/>
    </source>
</evidence>